<dbReference type="EMBL" id="ML996082">
    <property type="protein sequence ID" value="KAF2155866.1"/>
    <property type="molecule type" value="Genomic_DNA"/>
</dbReference>
<dbReference type="SUPFAM" id="SSF48179">
    <property type="entry name" value="6-phosphogluconate dehydrogenase C-terminal domain-like"/>
    <property type="match status" value="1"/>
</dbReference>
<reference evidence="2" key="1">
    <citation type="journal article" date="2020" name="Stud. Mycol.">
        <title>101 Dothideomycetes genomes: a test case for predicting lifestyles and emergence of pathogens.</title>
        <authorList>
            <person name="Haridas S."/>
            <person name="Albert R."/>
            <person name="Binder M."/>
            <person name="Bloem J."/>
            <person name="Labutti K."/>
            <person name="Salamov A."/>
            <person name="Andreopoulos B."/>
            <person name="Baker S."/>
            <person name="Barry K."/>
            <person name="Bills G."/>
            <person name="Bluhm B."/>
            <person name="Cannon C."/>
            <person name="Castanera R."/>
            <person name="Culley D."/>
            <person name="Daum C."/>
            <person name="Ezra D."/>
            <person name="Gonzalez J."/>
            <person name="Henrissat B."/>
            <person name="Kuo A."/>
            <person name="Liang C."/>
            <person name="Lipzen A."/>
            <person name="Lutzoni F."/>
            <person name="Magnuson J."/>
            <person name="Mondo S."/>
            <person name="Nolan M."/>
            <person name="Ohm R."/>
            <person name="Pangilinan J."/>
            <person name="Park H.-J."/>
            <person name="Ramirez L."/>
            <person name="Alfaro M."/>
            <person name="Sun H."/>
            <person name="Tritt A."/>
            <person name="Yoshinaga Y."/>
            <person name="Zwiers L.-H."/>
            <person name="Turgeon B."/>
            <person name="Goodwin S."/>
            <person name="Spatafora J."/>
            <person name="Crous P."/>
            <person name="Grigoriev I."/>
        </authorList>
    </citation>
    <scope>NUCLEOTIDE SEQUENCE</scope>
    <source>
        <strain evidence="2">CBS 260.36</strain>
    </source>
</reference>
<comment type="caution">
    <text evidence="2">The sequence shown here is derived from an EMBL/GenBank/DDBJ whole genome shotgun (WGS) entry which is preliminary data.</text>
</comment>
<protein>
    <submittedName>
        <fullName evidence="2">6-phosphogluconate dehydrogenase C-terminal domain-like protein</fullName>
    </submittedName>
</protein>
<sequence>MRAIAASIDLVDSDADLAQQADYILSIVPPHDAEATAQRIISALTNAPARTEPLYYLDLNAISPRLARSINTLFQPLGDHVRFVDGGIIGGPPTCQDPQHPENGWSRPSIPMSGRWDVSESPVAGPELAQTLHARHIGPNVGAASGLKMCFAALHKGFTALAVESFTTAHRLGVLGELKTELAETGSKAGQMAQGLVKMPPKAYRWVREMEEIDETFAEDGGFENERIFAAVARLYDTIATGTELGGEITEKRKRGQTVDDVAECMSEGLEQRKARKTA</sequence>
<accession>A0A9P4J6A9</accession>
<organism evidence="2 3">
    <name type="scientific">Myriangium duriaei CBS 260.36</name>
    <dbReference type="NCBI Taxonomy" id="1168546"/>
    <lineage>
        <taxon>Eukaryota</taxon>
        <taxon>Fungi</taxon>
        <taxon>Dikarya</taxon>
        <taxon>Ascomycota</taxon>
        <taxon>Pezizomycotina</taxon>
        <taxon>Dothideomycetes</taxon>
        <taxon>Dothideomycetidae</taxon>
        <taxon>Myriangiales</taxon>
        <taxon>Myriangiaceae</taxon>
        <taxon>Myriangium</taxon>
    </lineage>
</organism>
<proteinExistence type="predicted"/>
<feature type="domain" description="Phosphogluconate dehydrogenase NAD-binding putative C-terminal" evidence="1">
    <location>
        <begin position="169"/>
        <end position="238"/>
    </location>
</feature>
<evidence type="ECO:0000313" key="2">
    <source>
        <dbReference type="EMBL" id="KAF2155866.1"/>
    </source>
</evidence>
<dbReference type="SUPFAM" id="SSF51735">
    <property type="entry name" value="NAD(P)-binding Rossmann-fold domains"/>
    <property type="match status" value="1"/>
</dbReference>
<dbReference type="InterPro" id="IPR015814">
    <property type="entry name" value="Pgluconate_DH_NAD-bd_C"/>
</dbReference>
<dbReference type="AlphaFoldDB" id="A0A9P4J6A9"/>
<name>A0A9P4J6A9_9PEZI</name>
<evidence type="ECO:0000259" key="1">
    <source>
        <dbReference type="Pfam" id="PF09130"/>
    </source>
</evidence>
<dbReference type="Pfam" id="PF09130">
    <property type="entry name" value="DUF1932"/>
    <property type="match status" value="1"/>
</dbReference>
<gene>
    <name evidence="2" type="ORF">K461DRAFT_274906</name>
</gene>
<dbReference type="Proteomes" id="UP000799439">
    <property type="component" value="Unassembled WGS sequence"/>
</dbReference>
<dbReference type="InterPro" id="IPR013328">
    <property type="entry name" value="6PGD_dom2"/>
</dbReference>
<dbReference type="InterPro" id="IPR008927">
    <property type="entry name" value="6-PGluconate_DH-like_C_sf"/>
</dbReference>
<evidence type="ECO:0000313" key="3">
    <source>
        <dbReference type="Proteomes" id="UP000799439"/>
    </source>
</evidence>
<dbReference type="Gene3D" id="1.10.1040.10">
    <property type="entry name" value="N-(1-d-carboxylethyl)-l-norvaline Dehydrogenase, domain 2"/>
    <property type="match status" value="1"/>
</dbReference>
<keyword evidence="3" id="KW-1185">Reference proteome</keyword>
<dbReference type="InterPro" id="IPR036291">
    <property type="entry name" value="NAD(P)-bd_dom_sf"/>
</dbReference>
<dbReference type="OrthoDB" id="9988102at2759"/>
<dbReference type="Gene3D" id="3.40.50.720">
    <property type="entry name" value="NAD(P)-binding Rossmann-like Domain"/>
    <property type="match status" value="1"/>
</dbReference>